<dbReference type="Pfam" id="PF04102">
    <property type="entry name" value="SlyX"/>
    <property type="match status" value="1"/>
</dbReference>
<dbReference type="NCBIfam" id="NF003316">
    <property type="entry name" value="PRK04325.1"/>
    <property type="match status" value="1"/>
</dbReference>
<evidence type="ECO:0008006" key="5">
    <source>
        <dbReference type="Google" id="ProtNLM"/>
    </source>
</evidence>
<dbReference type="PANTHER" id="PTHR36508:SF1">
    <property type="entry name" value="PROTEIN SLYX"/>
    <property type="match status" value="1"/>
</dbReference>
<comment type="caution">
    <text evidence="3">The sequence shown here is derived from an EMBL/GenBank/DDBJ whole genome shotgun (WGS) entry which is preliminary data.</text>
</comment>
<protein>
    <recommendedName>
        <fullName evidence="5">Protein SlyX homolog</fullName>
    </recommendedName>
</protein>
<dbReference type="OrthoDB" id="5297107at2"/>
<dbReference type="PANTHER" id="PTHR36508">
    <property type="entry name" value="PROTEIN SLYX"/>
    <property type="match status" value="1"/>
</dbReference>
<dbReference type="AlphaFoldDB" id="A0A4T0UKE2"/>
<evidence type="ECO:0000313" key="4">
    <source>
        <dbReference type="Proteomes" id="UP000308891"/>
    </source>
</evidence>
<feature type="region of interest" description="Disordered" evidence="2">
    <location>
        <begin position="77"/>
        <end position="98"/>
    </location>
</feature>
<dbReference type="EMBL" id="STGJ01000019">
    <property type="protein sequence ID" value="TIC79090.1"/>
    <property type="molecule type" value="Genomic_DNA"/>
</dbReference>
<dbReference type="Proteomes" id="UP000308891">
    <property type="component" value="Unassembled WGS sequence"/>
</dbReference>
<evidence type="ECO:0000256" key="2">
    <source>
        <dbReference type="SAM" id="MobiDB-lite"/>
    </source>
</evidence>
<keyword evidence="1" id="KW-0175">Coiled coil</keyword>
<dbReference type="InterPro" id="IPR007236">
    <property type="entry name" value="SlyX"/>
</dbReference>
<evidence type="ECO:0000313" key="3">
    <source>
        <dbReference type="EMBL" id="TIC79090.1"/>
    </source>
</evidence>
<proteinExistence type="predicted"/>
<evidence type="ECO:0000256" key="1">
    <source>
        <dbReference type="SAM" id="Coils"/>
    </source>
</evidence>
<reference evidence="3 4" key="1">
    <citation type="submission" date="2019-04" db="EMBL/GenBank/DDBJ databases">
        <title>Crenobacter sp. nov.</title>
        <authorList>
            <person name="Shi S."/>
        </authorList>
    </citation>
    <scope>NUCLEOTIDE SEQUENCE [LARGE SCALE GENOMIC DNA]</scope>
    <source>
        <strain evidence="3 4">GY 70310</strain>
    </source>
</reference>
<keyword evidence="4" id="KW-1185">Reference proteome</keyword>
<feature type="coiled-coil region" evidence="1">
    <location>
        <begin position="28"/>
        <end position="76"/>
    </location>
</feature>
<sequence length="98" mass="11415">MAAEDWVELYRLFGRPYRVAQLENWLAARDAQRRADELEIRAAWLDDTVDALSQTLARQQQELDLLQEQLRLLYRQTQRGGDDGATSGSLRDEIPPHY</sequence>
<organism evidence="3 4">
    <name type="scientific">Crenobacter intestini</name>
    <dbReference type="NCBI Taxonomy" id="2563443"/>
    <lineage>
        <taxon>Bacteria</taxon>
        <taxon>Pseudomonadati</taxon>
        <taxon>Pseudomonadota</taxon>
        <taxon>Betaproteobacteria</taxon>
        <taxon>Neisseriales</taxon>
        <taxon>Neisseriaceae</taxon>
        <taxon>Crenobacter</taxon>
    </lineage>
</organism>
<gene>
    <name evidence="3" type="ORF">E5K04_14145</name>
</gene>
<name>A0A4T0UKE2_9NEIS</name>
<accession>A0A4T0UKE2</accession>